<feature type="transmembrane region" description="Helical" evidence="1">
    <location>
        <begin position="78"/>
        <end position="95"/>
    </location>
</feature>
<keyword evidence="1" id="KW-1133">Transmembrane helix</keyword>
<sequence length="157" mass="18371">MLHYYKLFWINALNVTGRSRRKEYWYPILMNILLYIVISLFIYILPIPTIIEEIIGWLIYILVTIAMFTVTVRRFHDVGMTMLIPIIIFLVTFFEDINNFINLDIMKIDNTGLDIVFVIAGVIYLVILIVALVISCSKGQKEDNQYGPNPKSKDYKK</sequence>
<dbReference type="OrthoDB" id="9812349at2"/>
<dbReference type="PANTHER" id="PTHR34980:SF2">
    <property type="entry name" value="INNER MEMBRANE PROTEIN YHAH-RELATED"/>
    <property type="match status" value="1"/>
</dbReference>
<proteinExistence type="predicted"/>
<dbReference type="Proteomes" id="UP000286317">
    <property type="component" value="Unassembled WGS sequence"/>
</dbReference>
<gene>
    <name evidence="2" type="ORF">BU112_13665</name>
</gene>
<organism evidence="2 3">
    <name type="scientific">Staphylococcus shinii</name>
    <dbReference type="NCBI Taxonomy" id="2912228"/>
    <lineage>
        <taxon>Bacteria</taxon>
        <taxon>Bacillati</taxon>
        <taxon>Bacillota</taxon>
        <taxon>Bacilli</taxon>
        <taxon>Bacillales</taxon>
        <taxon>Staphylococcaceae</taxon>
        <taxon>Staphylococcus</taxon>
    </lineage>
</organism>
<dbReference type="InterPro" id="IPR008523">
    <property type="entry name" value="DUF805"/>
</dbReference>
<evidence type="ECO:0000256" key="1">
    <source>
        <dbReference type="SAM" id="Phobius"/>
    </source>
</evidence>
<feature type="transmembrane region" description="Helical" evidence="1">
    <location>
        <begin position="54"/>
        <end position="71"/>
    </location>
</feature>
<protein>
    <submittedName>
        <fullName evidence="2">DUF805 domain-containing protein</fullName>
    </submittedName>
</protein>
<dbReference type="AlphaFoldDB" id="A0A418IC14"/>
<feature type="transmembrane region" description="Helical" evidence="1">
    <location>
        <begin position="28"/>
        <end position="48"/>
    </location>
</feature>
<keyword evidence="1" id="KW-0812">Transmembrane</keyword>
<reference evidence="2 3" key="1">
    <citation type="journal article" date="2016" name="Front. Microbiol.">
        <title>Comprehensive Phylogenetic Analysis of Bovine Non-aureus Staphylococci Species Based on Whole-Genome Sequencing.</title>
        <authorList>
            <person name="Naushad S."/>
            <person name="Barkema H.W."/>
            <person name="Luby C."/>
            <person name="Condas L.A."/>
            <person name="Nobrega D.B."/>
            <person name="Carson D.A."/>
            <person name="De Buck J."/>
        </authorList>
    </citation>
    <scope>NUCLEOTIDE SEQUENCE [LARGE SCALE GENOMIC DNA]</scope>
    <source>
        <strain evidence="2 3">SNUC 4554</strain>
    </source>
</reference>
<evidence type="ECO:0000313" key="2">
    <source>
        <dbReference type="EMBL" id="RIM96704.1"/>
    </source>
</evidence>
<dbReference type="RefSeq" id="WP_119585281.1">
    <property type="nucleotide sequence ID" value="NZ_CP150685.1"/>
</dbReference>
<accession>A0A418IC14</accession>
<keyword evidence="1" id="KW-0472">Membrane</keyword>
<comment type="caution">
    <text evidence="2">The sequence shown here is derived from an EMBL/GenBank/DDBJ whole genome shotgun (WGS) entry which is preliminary data.</text>
</comment>
<dbReference type="GO" id="GO:0005886">
    <property type="term" value="C:plasma membrane"/>
    <property type="evidence" value="ECO:0007669"/>
    <property type="project" value="TreeGrafter"/>
</dbReference>
<keyword evidence="3" id="KW-1185">Reference proteome</keyword>
<name>A0A418IC14_9STAP</name>
<dbReference type="Pfam" id="PF05656">
    <property type="entry name" value="DUF805"/>
    <property type="match status" value="1"/>
</dbReference>
<dbReference type="PANTHER" id="PTHR34980">
    <property type="entry name" value="INNER MEMBRANE PROTEIN-RELATED-RELATED"/>
    <property type="match status" value="1"/>
</dbReference>
<evidence type="ECO:0000313" key="3">
    <source>
        <dbReference type="Proteomes" id="UP000286317"/>
    </source>
</evidence>
<feature type="transmembrane region" description="Helical" evidence="1">
    <location>
        <begin position="115"/>
        <end position="134"/>
    </location>
</feature>
<dbReference type="EMBL" id="QXUF01000158">
    <property type="protein sequence ID" value="RIM96704.1"/>
    <property type="molecule type" value="Genomic_DNA"/>
</dbReference>